<reference evidence="1" key="1">
    <citation type="submission" date="2019-11" db="UniProtKB">
        <authorList>
            <consortium name="WormBaseParasite"/>
        </authorList>
    </citation>
    <scope>IDENTIFICATION</scope>
</reference>
<organism evidence="1">
    <name type="scientific">Mesocestoides corti</name>
    <name type="common">Flatworm</name>
    <dbReference type="NCBI Taxonomy" id="53468"/>
    <lineage>
        <taxon>Eukaryota</taxon>
        <taxon>Metazoa</taxon>
        <taxon>Spiralia</taxon>
        <taxon>Lophotrochozoa</taxon>
        <taxon>Platyhelminthes</taxon>
        <taxon>Cestoda</taxon>
        <taxon>Eucestoda</taxon>
        <taxon>Cyclophyllidea</taxon>
        <taxon>Mesocestoididae</taxon>
        <taxon>Mesocestoides</taxon>
    </lineage>
</organism>
<evidence type="ECO:0000313" key="1">
    <source>
        <dbReference type="WBParaSite" id="MCU_001392-RA"/>
    </source>
</evidence>
<sequence length="128" mass="14759">MDDESFLQVYKNKVPRQLFACATNQPDAGCRKCRIGYFTTHEQCNEPRQNLRTASLLRLGYSTQRRLRAQTYRTRPASANPPSLCIPIPCEDDVQPTTYRHTYEAVYNERCRKRGGLEWTASVCGFGF</sequence>
<proteinExistence type="predicted"/>
<dbReference type="WBParaSite" id="MCU_001392-RA">
    <property type="protein sequence ID" value="MCU_001392-RA"/>
    <property type="gene ID" value="MCU_001392"/>
</dbReference>
<dbReference type="AlphaFoldDB" id="A0A5K3EN04"/>
<name>A0A5K3EN04_MESCO</name>
<accession>A0A5K3EN04</accession>
<protein>
    <submittedName>
        <fullName evidence="1">Uncharacterized protein</fullName>
    </submittedName>
</protein>